<dbReference type="PANTHER" id="PTHR42709">
    <property type="entry name" value="ALKALINE PHOSPHATASE LIKE PROTEIN"/>
    <property type="match status" value="1"/>
</dbReference>
<dbReference type="GO" id="GO:0005886">
    <property type="term" value="C:plasma membrane"/>
    <property type="evidence" value="ECO:0007669"/>
    <property type="project" value="TreeGrafter"/>
</dbReference>
<comment type="similarity">
    <text evidence="1">Belongs to the DedA family.</text>
</comment>
<dbReference type="Proteomes" id="UP000234748">
    <property type="component" value="Unassembled WGS sequence"/>
</dbReference>
<dbReference type="InterPro" id="IPR051311">
    <property type="entry name" value="DedA_domain"/>
</dbReference>
<name>A0A2N5M501_9BACI</name>
<feature type="domain" description="VTT" evidence="3">
    <location>
        <begin position="30"/>
        <end position="156"/>
    </location>
</feature>
<keyword evidence="5" id="KW-1185">Reference proteome</keyword>
<dbReference type="Pfam" id="PF09335">
    <property type="entry name" value="VTT_dom"/>
    <property type="match status" value="1"/>
</dbReference>
<keyword evidence="2" id="KW-0812">Transmembrane</keyword>
<comment type="caution">
    <text evidence="4">The sequence shown here is derived from an EMBL/GenBank/DDBJ whole genome shotgun (WGS) entry which is preliminary data.</text>
</comment>
<dbReference type="OrthoDB" id="9782291at2"/>
<dbReference type="RefSeq" id="WP_101642992.1">
    <property type="nucleotide sequence ID" value="NZ_PGUY01000041.1"/>
</dbReference>
<sequence length="200" mass="22295">MQQHISILIEHYGYIGIIAALAAGIIGLPLPDEVLLTFTGYQVFKGEMLFIPSLLSASAGAIAGISISYFLGIKLGMPFLRKYGPKIHLSEARLAKTRNLFNKLGPILLLAGYFIPGIRHVTAYLAGINGFSYRKFSFFAYSGAILWTFTFISLGRSLGKEWLIVEFLLSKYSRYAIISAIVIFIAGYFFFTMRKKAEPR</sequence>
<gene>
    <name evidence="4" type="ORF">CUU66_13385</name>
</gene>
<reference evidence="4 5" key="1">
    <citation type="submission" date="2017-11" db="EMBL/GenBank/DDBJ databases">
        <title>Comparitive Functional Genomics of Dry Heat Resistant strains isolated from the Viking Spacecraft.</title>
        <authorList>
            <person name="Seuylemezian A."/>
            <person name="Cooper K."/>
            <person name="Vaishampayan P."/>
        </authorList>
    </citation>
    <scope>NUCLEOTIDE SEQUENCE [LARGE SCALE GENOMIC DNA]</scope>
    <source>
        <strain evidence="4 5">V1-29</strain>
    </source>
</reference>
<dbReference type="InterPro" id="IPR032816">
    <property type="entry name" value="VTT_dom"/>
</dbReference>
<dbReference type="AlphaFoldDB" id="A0A2N5M501"/>
<dbReference type="PANTHER" id="PTHR42709:SF9">
    <property type="entry name" value="ALKALINE PHOSPHATASE LIKE PROTEIN"/>
    <property type="match status" value="1"/>
</dbReference>
<proteinExistence type="inferred from homology"/>
<keyword evidence="2" id="KW-1133">Transmembrane helix</keyword>
<evidence type="ECO:0000256" key="2">
    <source>
        <dbReference type="SAM" id="Phobius"/>
    </source>
</evidence>
<dbReference type="EMBL" id="PGUY01000041">
    <property type="protein sequence ID" value="PLT29412.1"/>
    <property type="molecule type" value="Genomic_DNA"/>
</dbReference>
<feature type="transmembrane region" description="Helical" evidence="2">
    <location>
        <begin position="12"/>
        <end position="30"/>
    </location>
</feature>
<evidence type="ECO:0000313" key="5">
    <source>
        <dbReference type="Proteomes" id="UP000234748"/>
    </source>
</evidence>
<feature type="transmembrane region" description="Helical" evidence="2">
    <location>
        <begin position="175"/>
        <end position="191"/>
    </location>
</feature>
<accession>A0A2N5M501</accession>
<evidence type="ECO:0000259" key="3">
    <source>
        <dbReference type="Pfam" id="PF09335"/>
    </source>
</evidence>
<feature type="transmembrane region" description="Helical" evidence="2">
    <location>
        <begin position="138"/>
        <end position="155"/>
    </location>
</feature>
<feature type="transmembrane region" description="Helical" evidence="2">
    <location>
        <begin position="50"/>
        <end position="72"/>
    </location>
</feature>
<evidence type="ECO:0000313" key="4">
    <source>
        <dbReference type="EMBL" id="PLT29412.1"/>
    </source>
</evidence>
<organism evidence="4 5">
    <name type="scientific">Peribacillus deserti</name>
    <dbReference type="NCBI Taxonomy" id="673318"/>
    <lineage>
        <taxon>Bacteria</taxon>
        <taxon>Bacillati</taxon>
        <taxon>Bacillota</taxon>
        <taxon>Bacilli</taxon>
        <taxon>Bacillales</taxon>
        <taxon>Bacillaceae</taxon>
        <taxon>Peribacillus</taxon>
    </lineage>
</organism>
<keyword evidence="2" id="KW-0472">Membrane</keyword>
<evidence type="ECO:0000256" key="1">
    <source>
        <dbReference type="ARBA" id="ARBA00010792"/>
    </source>
</evidence>
<protein>
    <submittedName>
        <fullName evidence="4">Alkaline phosphatase</fullName>
    </submittedName>
</protein>